<organism evidence="5 6">
    <name type="scientific">Goodea atripinnis</name>
    <dbReference type="NCBI Taxonomy" id="208336"/>
    <lineage>
        <taxon>Eukaryota</taxon>
        <taxon>Metazoa</taxon>
        <taxon>Chordata</taxon>
        <taxon>Craniata</taxon>
        <taxon>Vertebrata</taxon>
        <taxon>Euteleostomi</taxon>
        <taxon>Actinopterygii</taxon>
        <taxon>Neopterygii</taxon>
        <taxon>Teleostei</taxon>
        <taxon>Neoteleostei</taxon>
        <taxon>Acanthomorphata</taxon>
        <taxon>Ovalentaria</taxon>
        <taxon>Atherinomorphae</taxon>
        <taxon>Cyprinodontiformes</taxon>
        <taxon>Goodeidae</taxon>
        <taxon>Goodea</taxon>
    </lineage>
</organism>
<name>A0ABV0NEJ9_9TELE</name>
<reference evidence="5 6" key="1">
    <citation type="submission" date="2021-06" db="EMBL/GenBank/DDBJ databases">
        <authorList>
            <person name="Palmer J.M."/>
        </authorList>
    </citation>
    <scope>NUCLEOTIDE SEQUENCE [LARGE SCALE GENOMIC DNA]</scope>
    <source>
        <strain evidence="5 6">GA_2019</strain>
        <tissue evidence="5">Muscle</tissue>
    </source>
</reference>
<keyword evidence="4" id="KW-0539">Nucleus</keyword>
<dbReference type="EMBL" id="JAHRIO010034227">
    <property type="protein sequence ID" value="MEQ2169832.1"/>
    <property type="molecule type" value="Genomic_DNA"/>
</dbReference>
<evidence type="ECO:0000313" key="6">
    <source>
        <dbReference type="Proteomes" id="UP001476798"/>
    </source>
</evidence>
<dbReference type="PANTHER" id="PTHR13489:SF0">
    <property type="entry name" value="MINI-CHROMOSOME MAINTENANCE COMPLEX-BINDING PROTEIN"/>
    <property type="match status" value="1"/>
</dbReference>
<evidence type="ECO:0000256" key="3">
    <source>
        <dbReference type="ARBA" id="ARBA00015405"/>
    </source>
</evidence>
<dbReference type="Proteomes" id="UP001476798">
    <property type="component" value="Unassembled WGS sequence"/>
</dbReference>
<evidence type="ECO:0000256" key="1">
    <source>
        <dbReference type="ARBA" id="ARBA00004123"/>
    </source>
</evidence>
<evidence type="ECO:0000313" key="5">
    <source>
        <dbReference type="EMBL" id="MEQ2169832.1"/>
    </source>
</evidence>
<accession>A0ABV0NEJ9</accession>
<dbReference type="Pfam" id="PF09739">
    <property type="entry name" value="MCM_bind"/>
    <property type="match status" value="1"/>
</dbReference>
<evidence type="ECO:0000256" key="2">
    <source>
        <dbReference type="ARBA" id="ARBA00007925"/>
    </source>
</evidence>
<dbReference type="PANTHER" id="PTHR13489">
    <property type="entry name" value="MINI-CHROMOSOME MAINTENANCE COMPLEX-BINDING PROTEIN"/>
    <property type="match status" value="1"/>
</dbReference>
<keyword evidence="6" id="KW-1185">Reference proteome</keyword>
<comment type="caution">
    <text evidence="5">The sequence shown here is derived from an EMBL/GenBank/DDBJ whole genome shotgun (WGS) entry which is preliminary data.</text>
</comment>
<comment type="subcellular location">
    <subcellularLocation>
        <location evidence="1">Nucleus</location>
    </subcellularLocation>
</comment>
<comment type="similarity">
    <text evidence="2">Belongs to the MCMBP family.</text>
</comment>
<dbReference type="InterPro" id="IPR019140">
    <property type="entry name" value="MCM_complex-bd"/>
</dbReference>
<gene>
    <name evidence="5" type="ORF">GOODEAATRI_029195</name>
</gene>
<sequence>MATVYEDWDSFKLNDTLEVYGILSPFYNRDAFLDPTECMETAEEQRVHSPPASLVPRLHMLYGKRLAHNNPLLPSATLEENGACKDPHSPSSGL</sequence>
<evidence type="ECO:0000256" key="4">
    <source>
        <dbReference type="ARBA" id="ARBA00023242"/>
    </source>
</evidence>
<proteinExistence type="inferred from homology"/>
<protein>
    <recommendedName>
        <fullName evidence="3">Mini-chromosome maintenance complex-binding protein</fullName>
    </recommendedName>
</protein>